<evidence type="ECO:0000256" key="1">
    <source>
        <dbReference type="SAM" id="SignalP"/>
    </source>
</evidence>
<keyword evidence="1" id="KW-0732">Signal</keyword>
<feature type="signal peptide" evidence="1">
    <location>
        <begin position="1"/>
        <end position="32"/>
    </location>
</feature>
<dbReference type="AlphaFoldDB" id="A0A502L4A9"/>
<dbReference type="OrthoDB" id="6398307at2"/>
<sequence>MRSYPQKSIKLSPLTVVSSFLFPLMISSSNLAHSTEFEITPMLGYTYSPDLVNAERSGDSSVSNNANFSLALAWQETSSQRKPSQGQGQVLINYVNRDFTDSTGTSHDFDTLYTHFSGVTFIEEPSYITTFGVGVGAAHFNSDYDNATYFSLTTAIGTRHNISDNLSFITEVRAYATLVDEDEQLFCQSGTCFAYFNGSFWLDTNISLGVAYSF</sequence>
<dbReference type="Proteomes" id="UP000315303">
    <property type="component" value="Unassembled WGS sequence"/>
</dbReference>
<organism evidence="2 3">
    <name type="scientific">Litorilituus lipolyticus</name>
    <dbReference type="NCBI Taxonomy" id="2491017"/>
    <lineage>
        <taxon>Bacteria</taxon>
        <taxon>Pseudomonadati</taxon>
        <taxon>Pseudomonadota</taxon>
        <taxon>Gammaproteobacteria</taxon>
        <taxon>Alteromonadales</taxon>
        <taxon>Colwelliaceae</taxon>
        <taxon>Litorilituus</taxon>
    </lineage>
</organism>
<dbReference type="EMBL" id="SAWY01000005">
    <property type="protein sequence ID" value="TPH18034.1"/>
    <property type="molecule type" value="Genomic_DNA"/>
</dbReference>
<evidence type="ECO:0000313" key="3">
    <source>
        <dbReference type="Proteomes" id="UP000315303"/>
    </source>
</evidence>
<dbReference type="InterPro" id="IPR011250">
    <property type="entry name" value="OMP/PagP_B-barrel"/>
</dbReference>
<name>A0A502L4A9_9GAMM</name>
<evidence type="ECO:0008006" key="4">
    <source>
        <dbReference type="Google" id="ProtNLM"/>
    </source>
</evidence>
<dbReference type="Gene3D" id="2.40.160.20">
    <property type="match status" value="1"/>
</dbReference>
<dbReference type="SUPFAM" id="SSF56925">
    <property type="entry name" value="OMPA-like"/>
    <property type="match status" value="1"/>
</dbReference>
<protein>
    <recommendedName>
        <fullName evidence="4">Outer membrane protein beta-barrel domain-containing protein</fullName>
    </recommendedName>
</protein>
<comment type="caution">
    <text evidence="2">The sequence shown here is derived from an EMBL/GenBank/DDBJ whole genome shotgun (WGS) entry which is preliminary data.</text>
</comment>
<gene>
    <name evidence="2" type="ORF">EPA86_02655</name>
</gene>
<feature type="chain" id="PRO_5021482351" description="Outer membrane protein beta-barrel domain-containing protein" evidence="1">
    <location>
        <begin position="33"/>
        <end position="214"/>
    </location>
</feature>
<reference evidence="2 3" key="1">
    <citation type="submission" date="2019-01" db="EMBL/GenBank/DDBJ databases">
        <title>Litorilituus lipolytica sp. nov., isolated from intertidal sand of the Yellow Sea in China.</title>
        <authorList>
            <person name="Liu A."/>
        </authorList>
    </citation>
    <scope>NUCLEOTIDE SEQUENCE [LARGE SCALE GENOMIC DNA]</scope>
    <source>
        <strain evidence="2 3">RZ04</strain>
    </source>
</reference>
<proteinExistence type="predicted"/>
<keyword evidence="3" id="KW-1185">Reference proteome</keyword>
<evidence type="ECO:0000313" key="2">
    <source>
        <dbReference type="EMBL" id="TPH18034.1"/>
    </source>
</evidence>
<accession>A0A502L4A9</accession>
<dbReference type="RefSeq" id="WP_140601623.1">
    <property type="nucleotide sequence ID" value="NZ_SAWY01000005.1"/>
</dbReference>